<feature type="compositionally biased region" description="Basic and acidic residues" evidence="1">
    <location>
        <begin position="145"/>
        <end position="155"/>
    </location>
</feature>
<proteinExistence type="predicted"/>
<reference evidence="2" key="1">
    <citation type="journal article" date="2022" name="bioRxiv">
        <title>Sequencing and chromosome-scale assembly of the giantPleurodeles waltlgenome.</title>
        <authorList>
            <person name="Brown T."/>
            <person name="Elewa A."/>
            <person name="Iarovenko S."/>
            <person name="Subramanian E."/>
            <person name="Araus A.J."/>
            <person name="Petzold A."/>
            <person name="Susuki M."/>
            <person name="Suzuki K.-i.T."/>
            <person name="Hayashi T."/>
            <person name="Toyoda A."/>
            <person name="Oliveira C."/>
            <person name="Osipova E."/>
            <person name="Leigh N.D."/>
            <person name="Simon A."/>
            <person name="Yun M.H."/>
        </authorList>
    </citation>
    <scope>NUCLEOTIDE SEQUENCE</scope>
    <source>
        <strain evidence="2">20211129_DDA</strain>
        <tissue evidence="2">Liver</tissue>
    </source>
</reference>
<evidence type="ECO:0000313" key="3">
    <source>
        <dbReference type="Proteomes" id="UP001066276"/>
    </source>
</evidence>
<keyword evidence="3" id="KW-1185">Reference proteome</keyword>
<comment type="caution">
    <text evidence="2">The sequence shown here is derived from an EMBL/GenBank/DDBJ whole genome shotgun (WGS) entry which is preliminary data.</text>
</comment>
<dbReference type="Proteomes" id="UP001066276">
    <property type="component" value="Chromosome 12"/>
</dbReference>
<dbReference type="AlphaFoldDB" id="A0AAV7L093"/>
<gene>
    <name evidence="2" type="ORF">NDU88_005269</name>
</gene>
<evidence type="ECO:0000256" key="1">
    <source>
        <dbReference type="SAM" id="MobiDB-lite"/>
    </source>
</evidence>
<evidence type="ECO:0000313" key="2">
    <source>
        <dbReference type="EMBL" id="KAJ1085136.1"/>
    </source>
</evidence>
<dbReference type="EMBL" id="JANPWB010000016">
    <property type="protein sequence ID" value="KAJ1085136.1"/>
    <property type="molecule type" value="Genomic_DNA"/>
</dbReference>
<name>A0AAV7L093_PLEWA</name>
<accession>A0AAV7L093</accession>
<protein>
    <submittedName>
        <fullName evidence="2">Uncharacterized protein</fullName>
    </submittedName>
</protein>
<organism evidence="2 3">
    <name type="scientific">Pleurodeles waltl</name>
    <name type="common">Iberian ribbed newt</name>
    <dbReference type="NCBI Taxonomy" id="8319"/>
    <lineage>
        <taxon>Eukaryota</taxon>
        <taxon>Metazoa</taxon>
        <taxon>Chordata</taxon>
        <taxon>Craniata</taxon>
        <taxon>Vertebrata</taxon>
        <taxon>Euteleostomi</taxon>
        <taxon>Amphibia</taxon>
        <taxon>Batrachia</taxon>
        <taxon>Caudata</taxon>
        <taxon>Salamandroidea</taxon>
        <taxon>Salamandridae</taxon>
        <taxon>Pleurodelinae</taxon>
        <taxon>Pleurodeles</taxon>
    </lineage>
</organism>
<feature type="region of interest" description="Disordered" evidence="1">
    <location>
        <begin position="141"/>
        <end position="161"/>
    </location>
</feature>
<sequence length="173" mass="19059">MCLPACGLCRRAQGWHRWLVPVLSDPRVGAAAERGREQCFQSVVRVYIVPPSLRLGTAQEPQGGTASARYCLCDSAPRRSATKLRTWRIKSSGFARVRSLHSGREISDLANAFCYDLRECTRSHTRCAESENVQESGGAVLCRAGPREGDGDTGGRGRPGVSDRCPRAHIWFR</sequence>